<comment type="similarity">
    <text evidence="1">Belongs to the short-chain dehydrogenases/reductases (SDR) family.</text>
</comment>
<keyword evidence="2" id="KW-0560">Oxidoreductase</keyword>
<dbReference type="Pfam" id="PF13561">
    <property type="entry name" value="adh_short_C2"/>
    <property type="match status" value="1"/>
</dbReference>
<gene>
    <name evidence="3" type="ORF">ACFSKV_10460</name>
</gene>
<dbReference type="Gene3D" id="3.40.50.720">
    <property type="entry name" value="NAD(P)-binding Rossmann-like Domain"/>
    <property type="match status" value="1"/>
</dbReference>
<dbReference type="PRINTS" id="PR00080">
    <property type="entry name" value="SDRFAMILY"/>
</dbReference>
<evidence type="ECO:0000313" key="3">
    <source>
        <dbReference type="EMBL" id="MFD2201992.1"/>
    </source>
</evidence>
<protein>
    <submittedName>
        <fullName evidence="3">3-ketoacyl-ACP reductase</fullName>
    </submittedName>
</protein>
<evidence type="ECO:0000256" key="1">
    <source>
        <dbReference type="ARBA" id="ARBA00006484"/>
    </source>
</evidence>
<reference evidence="4" key="1">
    <citation type="journal article" date="2019" name="Int. J. Syst. Evol. Microbiol.">
        <title>The Global Catalogue of Microorganisms (GCM) 10K type strain sequencing project: providing services to taxonomists for standard genome sequencing and annotation.</title>
        <authorList>
            <consortium name="The Broad Institute Genomics Platform"/>
            <consortium name="The Broad Institute Genome Sequencing Center for Infectious Disease"/>
            <person name="Wu L."/>
            <person name="Ma J."/>
        </authorList>
    </citation>
    <scope>NUCLEOTIDE SEQUENCE [LARGE SCALE GENOMIC DNA]</scope>
    <source>
        <strain evidence="4">KCTC 19812</strain>
    </source>
</reference>
<dbReference type="NCBIfam" id="NF009386">
    <property type="entry name" value="PRK12745.1"/>
    <property type="match status" value="1"/>
</dbReference>
<accession>A0ABW5B785</accession>
<proteinExistence type="inferred from homology"/>
<keyword evidence="4" id="KW-1185">Reference proteome</keyword>
<dbReference type="InterPro" id="IPR002347">
    <property type="entry name" value="SDR_fam"/>
</dbReference>
<name>A0ABW5B785_9BACT</name>
<comment type="caution">
    <text evidence="3">The sequence shown here is derived from an EMBL/GenBank/DDBJ whole genome shotgun (WGS) entry which is preliminary data.</text>
</comment>
<organism evidence="3 4">
    <name type="scientific">Shivajiella indica</name>
    <dbReference type="NCBI Taxonomy" id="872115"/>
    <lineage>
        <taxon>Bacteria</taxon>
        <taxon>Pseudomonadati</taxon>
        <taxon>Bacteroidota</taxon>
        <taxon>Cytophagia</taxon>
        <taxon>Cytophagales</taxon>
        <taxon>Cyclobacteriaceae</taxon>
        <taxon>Shivajiella</taxon>
    </lineage>
</organism>
<dbReference type="InterPro" id="IPR020904">
    <property type="entry name" value="Sc_DH/Rdtase_CS"/>
</dbReference>
<evidence type="ECO:0000256" key="2">
    <source>
        <dbReference type="ARBA" id="ARBA00023002"/>
    </source>
</evidence>
<dbReference type="EMBL" id="JBHUIV010000016">
    <property type="protein sequence ID" value="MFD2201992.1"/>
    <property type="molecule type" value="Genomic_DNA"/>
</dbReference>
<dbReference type="SUPFAM" id="SSF51735">
    <property type="entry name" value="NAD(P)-binding Rossmann-fold domains"/>
    <property type="match status" value="1"/>
</dbReference>
<evidence type="ECO:0000313" key="4">
    <source>
        <dbReference type="Proteomes" id="UP001597414"/>
    </source>
</evidence>
<dbReference type="PROSITE" id="PS00061">
    <property type="entry name" value="ADH_SHORT"/>
    <property type="match status" value="1"/>
</dbReference>
<dbReference type="InterPro" id="IPR036291">
    <property type="entry name" value="NAD(P)-bd_dom_sf"/>
</dbReference>
<dbReference type="PRINTS" id="PR00081">
    <property type="entry name" value="GDHRDH"/>
</dbReference>
<dbReference type="PANTHER" id="PTHR42760">
    <property type="entry name" value="SHORT-CHAIN DEHYDROGENASES/REDUCTASES FAMILY MEMBER"/>
    <property type="match status" value="1"/>
</dbReference>
<sequence>MKQVALITGGTRGIGLGIARQLALNGFDLALNGIREEKDVIPVMEELRALGKEVIYAQGNIALLEDHQRIIEKVNTHFGKLNILVNNAGVAPRVRADVLEVSPEDFDEVMDINLRGTFFLTQSVAQWMLKQKQEQPFESYTIINITSVSAILGSTNRAVYCMSKASLSMMSKVFAMRMAEEGIPVYEVRPGVVETDMIAKVKEIYQERIQTGLTLEKRMGQPEDIGKAVAVLAKGDISYATGQVITIDGGMTVERL</sequence>
<dbReference type="RefSeq" id="WP_380802278.1">
    <property type="nucleotide sequence ID" value="NZ_JBHUIV010000016.1"/>
</dbReference>
<dbReference type="Proteomes" id="UP001597414">
    <property type="component" value="Unassembled WGS sequence"/>
</dbReference>
<dbReference type="PANTHER" id="PTHR42760:SF133">
    <property type="entry name" value="3-OXOACYL-[ACYL-CARRIER-PROTEIN] REDUCTASE"/>
    <property type="match status" value="1"/>
</dbReference>